<keyword evidence="3 6" id="KW-0812">Transmembrane</keyword>
<dbReference type="RefSeq" id="XP_007509185.1">
    <property type="nucleotide sequence ID" value="XM_007509123.1"/>
</dbReference>
<feature type="transmembrane region" description="Helical" evidence="6">
    <location>
        <begin position="78"/>
        <end position="100"/>
    </location>
</feature>
<evidence type="ECO:0000256" key="5">
    <source>
        <dbReference type="ARBA" id="ARBA00023136"/>
    </source>
</evidence>
<evidence type="ECO:0000256" key="6">
    <source>
        <dbReference type="SAM" id="Phobius"/>
    </source>
</evidence>
<dbReference type="InterPro" id="IPR007271">
    <property type="entry name" value="Nuc_sug_transpt"/>
</dbReference>
<gene>
    <name evidence="7" type="ordered locus">Bathy14g03030</name>
</gene>
<evidence type="ECO:0000256" key="3">
    <source>
        <dbReference type="ARBA" id="ARBA00022692"/>
    </source>
</evidence>
<dbReference type="NCBIfam" id="TIGR00803">
    <property type="entry name" value="nst"/>
    <property type="match status" value="1"/>
</dbReference>
<feature type="transmembrane region" description="Helical" evidence="6">
    <location>
        <begin position="290"/>
        <end position="307"/>
    </location>
</feature>
<evidence type="ECO:0000256" key="4">
    <source>
        <dbReference type="ARBA" id="ARBA00022989"/>
    </source>
</evidence>
<accession>K8EN21</accession>
<dbReference type="Pfam" id="PF04142">
    <property type="entry name" value="Nuc_sug_transp"/>
    <property type="match status" value="1"/>
</dbReference>
<evidence type="ECO:0008006" key="9">
    <source>
        <dbReference type="Google" id="ProtNLM"/>
    </source>
</evidence>
<feature type="transmembrane region" description="Helical" evidence="6">
    <location>
        <begin position="192"/>
        <end position="213"/>
    </location>
</feature>
<dbReference type="OrthoDB" id="408493at2759"/>
<protein>
    <recommendedName>
        <fullName evidence="9">CMP-sialic acid transporter 1</fullName>
    </recommendedName>
</protein>
<dbReference type="InterPro" id="IPR037185">
    <property type="entry name" value="EmrE-like"/>
</dbReference>
<reference evidence="7 8" key="1">
    <citation type="submission" date="2011-10" db="EMBL/GenBank/DDBJ databases">
        <authorList>
            <person name="Genoscope - CEA"/>
        </authorList>
    </citation>
    <scope>NUCLEOTIDE SEQUENCE [LARGE SCALE GENOMIC DNA]</scope>
    <source>
        <strain evidence="7 8">RCC 1105</strain>
    </source>
</reference>
<feature type="transmembrane region" description="Helical" evidence="6">
    <location>
        <begin position="237"/>
        <end position="257"/>
    </location>
</feature>
<feature type="transmembrane region" description="Helical" evidence="6">
    <location>
        <begin position="264"/>
        <end position="284"/>
    </location>
</feature>
<evidence type="ECO:0000313" key="7">
    <source>
        <dbReference type="EMBL" id="CCO19642.1"/>
    </source>
</evidence>
<comment type="subcellular location">
    <subcellularLocation>
        <location evidence="1">Membrane</location>
        <topology evidence="1">Multi-pass membrane protein</topology>
    </subcellularLocation>
</comment>
<evidence type="ECO:0000256" key="1">
    <source>
        <dbReference type="ARBA" id="ARBA00004141"/>
    </source>
</evidence>
<feature type="transmembrane region" description="Helical" evidence="6">
    <location>
        <begin position="132"/>
        <end position="149"/>
    </location>
</feature>
<keyword evidence="4 6" id="KW-1133">Transmembrane helix</keyword>
<dbReference type="eggNOG" id="KOG2234">
    <property type="taxonomic scope" value="Eukaryota"/>
</dbReference>
<dbReference type="AlphaFoldDB" id="K8EN21"/>
<dbReference type="Proteomes" id="UP000198341">
    <property type="component" value="Chromosome 14"/>
</dbReference>
<name>K8EN21_9CHLO</name>
<keyword evidence="8" id="KW-1185">Reference proteome</keyword>
<evidence type="ECO:0000313" key="8">
    <source>
        <dbReference type="Proteomes" id="UP000198341"/>
    </source>
</evidence>
<dbReference type="KEGG" id="bpg:Bathy14g03030"/>
<dbReference type="PIRSF" id="PIRSF005799">
    <property type="entry name" value="UDP-gal_transpt"/>
    <property type="match status" value="1"/>
</dbReference>
<dbReference type="GeneID" id="19012000"/>
<dbReference type="EMBL" id="FO082265">
    <property type="protein sequence ID" value="CCO19642.1"/>
    <property type="molecule type" value="Genomic_DNA"/>
</dbReference>
<dbReference type="GO" id="GO:0015165">
    <property type="term" value="F:pyrimidine nucleotide-sugar transmembrane transporter activity"/>
    <property type="evidence" value="ECO:0007669"/>
    <property type="project" value="InterPro"/>
</dbReference>
<feature type="transmembrane region" description="Helical" evidence="6">
    <location>
        <begin position="161"/>
        <end position="180"/>
    </location>
</feature>
<proteinExistence type="inferred from homology"/>
<evidence type="ECO:0000256" key="2">
    <source>
        <dbReference type="ARBA" id="ARBA00006447"/>
    </source>
</evidence>
<feature type="transmembrane region" description="Helical" evidence="6">
    <location>
        <begin position="106"/>
        <end position="125"/>
    </location>
</feature>
<keyword evidence="5 6" id="KW-0472">Membrane</keyword>
<organism evidence="7 8">
    <name type="scientific">Bathycoccus prasinos</name>
    <dbReference type="NCBI Taxonomy" id="41875"/>
    <lineage>
        <taxon>Eukaryota</taxon>
        <taxon>Viridiplantae</taxon>
        <taxon>Chlorophyta</taxon>
        <taxon>Mamiellophyceae</taxon>
        <taxon>Mamiellales</taxon>
        <taxon>Bathycoccaceae</taxon>
        <taxon>Bathycoccus</taxon>
    </lineage>
</organism>
<dbReference type="SUPFAM" id="SSF103481">
    <property type="entry name" value="Multidrug resistance efflux transporter EmrE"/>
    <property type="match status" value="1"/>
</dbReference>
<dbReference type="GO" id="GO:0000139">
    <property type="term" value="C:Golgi membrane"/>
    <property type="evidence" value="ECO:0007669"/>
    <property type="project" value="InterPro"/>
</dbReference>
<comment type="similarity">
    <text evidence="2">Belongs to the nucleotide-sugar transporter family. CMP-Sialate:CMP antiporter (TC 2.A.7.12) subfamily.</text>
</comment>
<sequence>MTAGYYKLMMAATLTLATSSQGLLTTASKSNGEYRYNFATVPFLAEVLKLVVSSLLLHRQFLIDPKGTHITRDWKSALLYPIPSIIYLIHNNVQFLTLQYVDPSTYQILGNLKIVTTGLLFRIILKRHLNRLQWIALALLMIGATISQISCDKGTTLAAPLMGYVLGIISACLSALAGVYTEKLMKMNNDNLYWQNIQLYGFGVIFNGLRLFFDDVNVGYSNGISLWPRVVTRGYNIITWFVVFNLAFTGLLVSWIMKYADTIVKVYSTSMAMLVTMLFSIILFDISPNLQLLLGILTSSISLRLYYFDTAELHPDITNKNSKLRDRI</sequence>
<dbReference type="PANTHER" id="PTHR10231">
    <property type="entry name" value="NUCLEOTIDE-SUGAR TRANSMEMBRANE TRANSPORTER"/>
    <property type="match status" value="1"/>
</dbReference>